<evidence type="ECO:0000313" key="1">
    <source>
        <dbReference type="EMBL" id="MBF9130052.1"/>
    </source>
</evidence>
<dbReference type="SUPFAM" id="SSF48239">
    <property type="entry name" value="Terpenoid cyclases/Protein prenyltransferases"/>
    <property type="match status" value="1"/>
</dbReference>
<evidence type="ECO:0008006" key="4">
    <source>
        <dbReference type="Google" id="ProtNLM"/>
    </source>
</evidence>
<sequence length="298" mass="31153">MSVDLSRAASFLAGHGRLLDRRRFELLLGETKPDAVLAALDGYRNGDGGYGWGLEPDLRAPESQPGGALHAFEVFEDIAPATTSRAIELCDWLDSVTLPDGGLPFALPVVDASACAPFWAEADHTVSALQSTAFAAGAALRVAAHDPAVTAHPWLARATQYCFDAIGALDSAPHAIALAFAVRFLDTAYERYPAAAPLLARLAQFVPDTGLVPVQGGSEGETMRALSFAPVPGSPASALLGDGVIDAELDRLATQQQDDGGWTVDFASSSPAATLEWRGYATVGAVLTLKRAGRLRAG</sequence>
<evidence type="ECO:0000313" key="3">
    <source>
        <dbReference type="Proteomes" id="UP000638560"/>
    </source>
</evidence>
<comment type="caution">
    <text evidence="2">The sequence shown here is derived from an EMBL/GenBank/DDBJ whole genome shotgun (WGS) entry which is preliminary data.</text>
</comment>
<gene>
    <name evidence="1" type="ORF">I0C86_13950</name>
    <name evidence="2" type="ORF">I0C86_14050</name>
</gene>
<accession>A0ABS0GV37</accession>
<protein>
    <recommendedName>
        <fullName evidence="4">Prenyltransferase</fullName>
    </recommendedName>
</protein>
<name>A0ABS0GV37_9ACTN</name>
<dbReference type="RefSeq" id="WP_196201669.1">
    <property type="nucleotide sequence ID" value="NZ_JADPUN010000144.1"/>
</dbReference>
<dbReference type="Proteomes" id="UP000638560">
    <property type="component" value="Unassembled WGS sequence"/>
</dbReference>
<organism evidence="2 3">
    <name type="scientific">Plantactinospora alkalitolerans</name>
    <dbReference type="NCBI Taxonomy" id="2789879"/>
    <lineage>
        <taxon>Bacteria</taxon>
        <taxon>Bacillati</taxon>
        <taxon>Actinomycetota</taxon>
        <taxon>Actinomycetes</taxon>
        <taxon>Micromonosporales</taxon>
        <taxon>Micromonosporaceae</taxon>
        <taxon>Plantactinospora</taxon>
    </lineage>
</organism>
<dbReference type="EMBL" id="JADPUN010000144">
    <property type="protein sequence ID" value="MBF9130052.1"/>
    <property type="molecule type" value="Genomic_DNA"/>
</dbReference>
<reference evidence="2 3" key="1">
    <citation type="submission" date="2020-11" db="EMBL/GenBank/DDBJ databases">
        <title>A novel isolate from a Black sea contaminated sediment with potential to produce alkanes: Plantactinospora alkalitolerans sp. nov.</title>
        <authorList>
            <person name="Carro L."/>
            <person name="Veyisoglu A."/>
            <person name="Guven K."/>
            <person name="Schumann P."/>
            <person name="Klenk H.-P."/>
            <person name="Sahin N."/>
        </authorList>
    </citation>
    <scope>NUCLEOTIDE SEQUENCE [LARGE SCALE GENOMIC DNA]</scope>
    <source>
        <strain evidence="2 3">S1510</strain>
    </source>
</reference>
<keyword evidence="3" id="KW-1185">Reference proteome</keyword>
<evidence type="ECO:0000313" key="2">
    <source>
        <dbReference type="EMBL" id="MBF9130072.1"/>
    </source>
</evidence>
<proteinExistence type="predicted"/>
<dbReference type="InterPro" id="IPR008930">
    <property type="entry name" value="Terpenoid_cyclase/PrenylTrfase"/>
</dbReference>
<dbReference type="EMBL" id="JADPUN010000144">
    <property type="protein sequence ID" value="MBF9130072.1"/>
    <property type="molecule type" value="Genomic_DNA"/>
</dbReference>